<name>A0AAX3YKJ9_RHOOP</name>
<sequence>MAGTDQHGATDPGTTYGGTDPGTTYGGTDPGTTYGGTDPGTTYGRTDPGTYGATDPVNPGYNYTPECSTPEKPSPVYCGGF</sequence>
<evidence type="ECO:0000256" key="1">
    <source>
        <dbReference type="SAM" id="MobiDB-lite"/>
    </source>
</evidence>
<dbReference type="Proteomes" id="UP001231166">
    <property type="component" value="Chromosome"/>
</dbReference>
<dbReference type="AlphaFoldDB" id="A0AAX3YKJ9"/>
<dbReference type="EMBL" id="CP130953">
    <property type="protein sequence ID" value="WLF49586.1"/>
    <property type="molecule type" value="Genomic_DNA"/>
</dbReference>
<feature type="compositionally biased region" description="Gly residues" evidence="1">
    <location>
        <begin position="15"/>
        <end position="38"/>
    </location>
</feature>
<accession>A0AAX3YKJ9</accession>
<feature type="compositionally biased region" description="Low complexity" evidence="1">
    <location>
        <begin position="39"/>
        <end position="52"/>
    </location>
</feature>
<evidence type="ECO:0000313" key="3">
    <source>
        <dbReference type="Proteomes" id="UP001231166"/>
    </source>
</evidence>
<gene>
    <name evidence="2" type="ORF">Q5707_11595</name>
</gene>
<protein>
    <submittedName>
        <fullName evidence="2">Uncharacterized protein</fullName>
    </submittedName>
</protein>
<proteinExistence type="predicted"/>
<feature type="region of interest" description="Disordered" evidence="1">
    <location>
        <begin position="1"/>
        <end position="81"/>
    </location>
</feature>
<dbReference type="RefSeq" id="WP_304709770.1">
    <property type="nucleotide sequence ID" value="NZ_CP130953.1"/>
</dbReference>
<organism evidence="2 3">
    <name type="scientific">Rhodococcus opacus</name>
    <name type="common">Nocardia opaca</name>
    <dbReference type="NCBI Taxonomy" id="37919"/>
    <lineage>
        <taxon>Bacteria</taxon>
        <taxon>Bacillati</taxon>
        <taxon>Actinomycetota</taxon>
        <taxon>Actinomycetes</taxon>
        <taxon>Mycobacteriales</taxon>
        <taxon>Nocardiaceae</taxon>
        <taxon>Rhodococcus</taxon>
    </lineage>
</organism>
<evidence type="ECO:0000313" key="2">
    <source>
        <dbReference type="EMBL" id="WLF49586.1"/>
    </source>
</evidence>
<reference evidence="2" key="1">
    <citation type="submission" date="2023-07" db="EMBL/GenBank/DDBJ databases">
        <title>Genomic analysis of Rhodococcus opacus VOC-14 with glycol ethers degradation activity.</title>
        <authorList>
            <person name="Narkevich D.A."/>
            <person name="Hlushen A.M."/>
            <person name="Akhremchuk A.E."/>
            <person name="Sikolenko M.A."/>
            <person name="Valentovich L.N."/>
        </authorList>
    </citation>
    <scope>NUCLEOTIDE SEQUENCE</scope>
    <source>
        <strain evidence="2">VOC-14</strain>
    </source>
</reference>